<reference evidence="2 3" key="2">
    <citation type="submission" date="2018-11" db="EMBL/GenBank/DDBJ databases">
        <authorList>
            <consortium name="Pathogen Informatics"/>
        </authorList>
    </citation>
    <scope>NUCLEOTIDE SEQUENCE [LARGE SCALE GENOMIC DNA]</scope>
    <source>
        <strain evidence="2 3">Egypt</strain>
    </source>
</reference>
<dbReference type="AlphaFoldDB" id="A0A183AII6"/>
<feature type="compositionally biased region" description="Basic and acidic residues" evidence="1">
    <location>
        <begin position="47"/>
        <end position="71"/>
    </location>
</feature>
<evidence type="ECO:0000313" key="2">
    <source>
        <dbReference type="EMBL" id="VDP79294.1"/>
    </source>
</evidence>
<dbReference type="Proteomes" id="UP000272942">
    <property type="component" value="Unassembled WGS sequence"/>
</dbReference>
<dbReference type="WBParaSite" id="ECPE_0000678401-mRNA-1">
    <property type="protein sequence ID" value="ECPE_0000678401-mRNA-1"/>
    <property type="gene ID" value="ECPE_0000678401"/>
</dbReference>
<feature type="region of interest" description="Disordered" evidence="1">
    <location>
        <begin position="47"/>
        <end position="125"/>
    </location>
</feature>
<name>A0A183AII6_9TREM</name>
<keyword evidence="3" id="KW-1185">Reference proteome</keyword>
<sequence length="210" mass="24261">MDMSRIETKIAAMLKDGAVDGRQRRLCCYTVFEEACESITQMSFFEPTKDGTGKWDKIPADRDSSEKDNRLNRARTARNKCPPPTTRLLRPLISWDSSTESSSAPSDQTRNNIETEHPHSKSKPEVKQALFSHYSVTRMDTDETPPYFYDQPPPPVVRQTFDLNPNYKIYMPEESSYTAQLLPPLIDQERIPHYIRSHYGDPPPYSTLWK</sequence>
<dbReference type="OrthoDB" id="10505232at2759"/>
<evidence type="ECO:0000313" key="4">
    <source>
        <dbReference type="WBParaSite" id="ECPE_0000678401-mRNA-1"/>
    </source>
</evidence>
<evidence type="ECO:0000256" key="1">
    <source>
        <dbReference type="SAM" id="MobiDB-lite"/>
    </source>
</evidence>
<dbReference type="EMBL" id="UZAN01043808">
    <property type="protein sequence ID" value="VDP79294.1"/>
    <property type="molecule type" value="Genomic_DNA"/>
</dbReference>
<evidence type="ECO:0000313" key="3">
    <source>
        <dbReference type="Proteomes" id="UP000272942"/>
    </source>
</evidence>
<feature type="compositionally biased region" description="Basic and acidic residues" evidence="1">
    <location>
        <begin position="113"/>
        <end position="125"/>
    </location>
</feature>
<protein>
    <submittedName>
        <fullName evidence="4">Expressed conserved protein</fullName>
    </submittedName>
</protein>
<proteinExistence type="predicted"/>
<reference evidence="4" key="1">
    <citation type="submission" date="2016-06" db="UniProtKB">
        <authorList>
            <consortium name="WormBaseParasite"/>
        </authorList>
    </citation>
    <scope>IDENTIFICATION</scope>
</reference>
<organism evidence="4">
    <name type="scientific">Echinostoma caproni</name>
    <dbReference type="NCBI Taxonomy" id="27848"/>
    <lineage>
        <taxon>Eukaryota</taxon>
        <taxon>Metazoa</taxon>
        <taxon>Spiralia</taxon>
        <taxon>Lophotrochozoa</taxon>
        <taxon>Platyhelminthes</taxon>
        <taxon>Trematoda</taxon>
        <taxon>Digenea</taxon>
        <taxon>Plagiorchiida</taxon>
        <taxon>Echinostomata</taxon>
        <taxon>Echinostomatoidea</taxon>
        <taxon>Echinostomatidae</taxon>
        <taxon>Echinostoma</taxon>
    </lineage>
</organism>
<accession>A0A183AII6</accession>
<feature type="compositionally biased region" description="Low complexity" evidence="1">
    <location>
        <begin position="86"/>
        <end position="106"/>
    </location>
</feature>
<gene>
    <name evidence="2" type="ORF">ECPE_LOCUS6771</name>
</gene>